<dbReference type="Gene3D" id="3.60.10.10">
    <property type="entry name" value="Endonuclease/exonuclease/phosphatase"/>
    <property type="match status" value="1"/>
</dbReference>
<reference evidence="4" key="3">
    <citation type="journal article" date="2019" name="Int. J. Syst. Evol. Microbiol.">
        <title>The Global Catalogue of Microorganisms (GCM) 10K type strain sequencing project: providing services to taxonomists for standard genome sequencing and annotation.</title>
        <authorList>
            <consortium name="The Broad Institute Genomics Platform"/>
            <consortium name="The Broad Institute Genome Sequencing Center for Infectious Disease"/>
            <person name="Wu L."/>
            <person name="Ma J."/>
        </authorList>
    </citation>
    <scope>NUCLEOTIDE SEQUENCE [LARGE SCALE GENOMIC DNA]</scope>
    <source>
        <strain evidence="4">CGMCC 1.8884</strain>
    </source>
</reference>
<dbReference type="InterPro" id="IPR036691">
    <property type="entry name" value="Endo/exonu/phosph_ase_sf"/>
</dbReference>
<proteinExistence type="predicted"/>
<evidence type="ECO:0000313" key="5">
    <source>
        <dbReference type="Proteomes" id="UP000652720"/>
    </source>
</evidence>
<dbReference type="RefSeq" id="WP_225990107.1">
    <property type="nucleotide sequence ID" value="NZ_JBHMFK010000005.1"/>
</dbReference>
<feature type="domain" description="Endonuclease/exonuclease/phosphatase" evidence="1">
    <location>
        <begin position="1"/>
        <end position="258"/>
    </location>
</feature>
<sequence>MTYNIRYDEPKDPFVWDERLAPLSELIVSQQPDVLGVQEALRYQVSDLAKKLQDYAWVGVGRGPDNPKMEYSEKAGEFNPIFYRKDRFEALGSGTFWLSATPDKAGSFGPGFGLPRISTWAKLHEKTTGKTFFAFNTHLPYESGERGRRDRRFALQTLLSKLSGMAGSQSVILTGDFNSDSADAGERTAVHSLLEKGFQDAARAPKRSGPDNTFYGFEVNNKNGARLDYIWVSRAPAVTLNSYRVLDNNNGKYYFSDHLPVVAEVTLP</sequence>
<reference evidence="2" key="4">
    <citation type="submission" date="2023-08" db="EMBL/GenBank/DDBJ databases">
        <authorList>
            <person name="Sun Q."/>
            <person name="Zhou Y."/>
        </authorList>
    </citation>
    <scope>NUCLEOTIDE SEQUENCE</scope>
    <source>
        <strain evidence="3">CGMCC 1.8884</strain>
        <strain evidence="2">CGMCC 1.8885</strain>
    </source>
</reference>
<dbReference type="Pfam" id="PF03372">
    <property type="entry name" value="Exo_endo_phos"/>
    <property type="match status" value="1"/>
</dbReference>
<accession>A0AAV4K0M0</accession>
<organism evidence="2 5">
    <name type="scientific">Deinococcus wulumuqiensis</name>
    <dbReference type="NCBI Taxonomy" id="980427"/>
    <lineage>
        <taxon>Bacteria</taxon>
        <taxon>Thermotogati</taxon>
        <taxon>Deinococcota</taxon>
        <taxon>Deinococci</taxon>
        <taxon>Deinococcales</taxon>
        <taxon>Deinococcaceae</taxon>
        <taxon>Deinococcus</taxon>
    </lineage>
</organism>
<dbReference type="PANTHER" id="PTHR12121:SF36">
    <property type="entry name" value="ENDONUCLEASE_EXONUCLEASE_PHOSPHATASE DOMAIN-CONTAINING PROTEIN"/>
    <property type="match status" value="1"/>
</dbReference>
<dbReference type="SUPFAM" id="SSF56219">
    <property type="entry name" value="DNase I-like"/>
    <property type="match status" value="1"/>
</dbReference>
<protein>
    <submittedName>
        <fullName evidence="2">Endonuclease</fullName>
    </submittedName>
</protein>
<name>A0AAV4K0M0_9DEIO</name>
<evidence type="ECO:0000259" key="1">
    <source>
        <dbReference type="Pfam" id="PF03372"/>
    </source>
</evidence>
<evidence type="ECO:0000313" key="4">
    <source>
        <dbReference type="Proteomes" id="UP000630135"/>
    </source>
</evidence>
<reference evidence="3" key="1">
    <citation type="journal article" date="2014" name="Int. J. Syst. Evol. Microbiol.">
        <title>Complete genome of a new Firmicutes species belonging to the dominant human colonic microbiota ('Ruminococcus bicirculans') reveals two chromosomes and a selective capacity to utilize plant glucans.</title>
        <authorList>
            <consortium name="NISC Comparative Sequencing Program"/>
            <person name="Wegmann U."/>
            <person name="Louis P."/>
            <person name="Goesmann A."/>
            <person name="Henrissat B."/>
            <person name="Duncan S.H."/>
            <person name="Flint H.J."/>
        </authorList>
    </citation>
    <scope>NUCLEOTIDE SEQUENCE</scope>
    <source>
        <strain evidence="3">CGMCC 1.8884</strain>
    </source>
</reference>
<evidence type="ECO:0000313" key="3">
    <source>
        <dbReference type="EMBL" id="GGP29836.1"/>
    </source>
</evidence>
<dbReference type="Proteomes" id="UP000630135">
    <property type="component" value="Unassembled WGS sequence"/>
</dbReference>
<dbReference type="GO" id="GO:0004519">
    <property type="term" value="F:endonuclease activity"/>
    <property type="evidence" value="ECO:0007669"/>
    <property type="project" value="UniProtKB-KW"/>
</dbReference>
<dbReference type="EMBL" id="BMMA01000003">
    <property type="protein sequence ID" value="GGI74173.1"/>
    <property type="molecule type" value="Genomic_DNA"/>
</dbReference>
<dbReference type="AlphaFoldDB" id="A0AAV4K0M0"/>
<dbReference type="Proteomes" id="UP000652720">
    <property type="component" value="Unassembled WGS sequence"/>
</dbReference>
<keyword evidence="2" id="KW-0540">Nuclease</keyword>
<comment type="caution">
    <text evidence="2">The sequence shown here is derived from an EMBL/GenBank/DDBJ whole genome shotgun (WGS) entry which is preliminary data.</text>
</comment>
<reference evidence="2" key="2">
    <citation type="journal article" date="2014" name="Int. J. Syst. Evol. Microbiol.">
        <title>Complete genome sequence of Corynebacterium casei LMG S-19264T (=DSM 44701T), isolated from a smear-ripened cheese.</title>
        <authorList>
            <consortium name="US DOE Joint Genome Institute (JGI-PGF)"/>
            <person name="Walter F."/>
            <person name="Albersmeier A."/>
            <person name="Kalinowski J."/>
            <person name="Ruckert C."/>
        </authorList>
    </citation>
    <scope>NUCLEOTIDE SEQUENCE</scope>
    <source>
        <strain evidence="2">CGMCC 1.8885</strain>
    </source>
</reference>
<evidence type="ECO:0000313" key="2">
    <source>
        <dbReference type="EMBL" id="GGI74173.1"/>
    </source>
</evidence>
<dbReference type="InterPro" id="IPR005135">
    <property type="entry name" value="Endo/exonuclease/phosphatase"/>
</dbReference>
<keyword evidence="4" id="KW-1185">Reference proteome</keyword>
<keyword evidence="2" id="KW-0255">Endonuclease</keyword>
<dbReference type="EMBL" id="BMLZ01000016">
    <property type="protein sequence ID" value="GGP29836.1"/>
    <property type="molecule type" value="Genomic_DNA"/>
</dbReference>
<keyword evidence="2" id="KW-0378">Hydrolase</keyword>
<dbReference type="InterPro" id="IPR050410">
    <property type="entry name" value="CCR4/nocturin_mRNA_transcr"/>
</dbReference>
<dbReference type="CDD" id="cd09083">
    <property type="entry name" value="EEP-1"/>
    <property type="match status" value="1"/>
</dbReference>
<gene>
    <name evidence="3" type="ORF">GCM10008021_14870</name>
    <name evidence="2" type="ORF">GCM10010914_05230</name>
</gene>
<dbReference type="GO" id="GO:0000175">
    <property type="term" value="F:3'-5'-RNA exonuclease activity"/>
    <property type="evidence" value="ECO:0007669"/>
    <property type="project" value="TreeGrafter"/>
</dbReference>
<dbReference type="PANTHER" id="PTHR12121">
    <property type="entry name" value="CARBON CATABOLITE REPRESSOR PROTEIN 4"/>
    <property type="match status" value="1"/>
</dbReference>